<evidence type="ECO:0000313" key="3">
    <source>
        <dbReference type="Proteomes" id="UP000295164"/>
    </source>
</evidence>
<protein>
    <submittedName>
        <fullName evidence="2">Uncharacterized protein</fullName>
    </submittedName>
</protein>
<feature type="transmembrane region" description="Helical" evidence="1">
    <location>
        <begin position="19"/>
        <end position="35"/>
    </location>
</feature>
<comment type="caution">
    <text evidence="2">The sequence shown here is derived from an EMBL/GenBank/DDBJ whole genome shotgun (WGS) entry which is preliminary data.</text>
</comment>
<dbReference type="Proteomes" id="UP000295164">
    <property type="component" value="Unassembled WGS sequence"/>
</dbReference>
<keyword evidence="1" id="KW-0812">Transmembrane</keyword>
<dbReference type="EMBL" id="SKFH01000006">
    <property type="protein sequence ID" value="TCZ73469.1"/>
    <property type="molecule type" value="Genomic_DNA"/>
</dbReference>
<reference evidence="2 3" key="1">
    <citation type="submission" date="2019-03" db="EMBL/GenBank/DDBJ databases">
        <authorList>
            <person name="Kim M.K.M."/>
        </authorList>
    </citation>
    <scope>NUCLEOTIDE SEQUENCE [LARGE SCALE GENOMIC DNA]</scope>
    <source>
        <strain evidence="2 3">17J68-15</strain>
    </source>
</reference>
<evidence type="ECO:0000256" key="1">
    <source>
        <dbReference type="SAM" id="Phobius"/>
    </source>
</evidence>
<dbReference type="RefSeq" id="WP_131851199.1">
    <property type="nucleotide sequence ID" value="NZ_SKFH01000006.1"/>
</dbReference>
<proteinExistence type="predicted"/>
<gene>
    <name evidence="2" type="ORF">E0486_05785</name>
</gene>
<evidence type="ECO:0000313" key="2">
    <source>
        <dbReference type="EMBL" id="TCZ73469.1"/>
    </source>
</evidence>
<keyword evidence="3" id="KW-1185">Reference proteome</keyword>
<feature type="transmembrane region" description="Helical" evidence="1">
    <location>
        <begin position="47"/>
        <end position="67"/>
    </location>
</feature>
<keyword evidence="1" id="KW-0472">Membrane</keyword>
<name>A0A4R4E251_9BACT</name>
<accession>A0A4R4E251</accession>
<sequence>MSSPVPQEPLVVRQSRTKLLGFVLLGGAMLLYYFLGPYQKTRIFYRHSPVLASIVGVVFFALFFYFLSELIRRKAELVLSAEGIELRDKGLFEWHRMQCFKTVYYRHSENGDEELVLQFRDFADLVLRIDALEIGREELVERILQYKGGADFYYAGHEVK</sequence>
<dbReference type="AlphaFoldDB" id="A0A4R4E251"/>
<keyword evidence="1" id="KW-1133">Transmembrane helix</keyword>
<organism evidence="2 3">
    <name type="scientific">Flaviaesturariibacter aridisoli</name>
    <dbReference type="NCBI Taxonomy" id="2545761"/>
    <lineage>
        <taxon>Bacteria</taxon>
        <taxon>Pseudomonadati</taxon>
        <taxon>Bacteroidota</taxon>
        <taxon>Chitinophagia</taxon>
        <taxon>Chitinophagales</taxon>
        <taxon>Chitinophagaceae</taxon>
        <taxon>Flaviaestuariibacter</taxon>
    </lineage>
</organism>